<name>G0UNA4_TRYCI</name>
<organism evidence="1">
    <name type="scientific">Trypanosoma congolense (strain IL3000)</name>
    <dbReference type="NCBI Taxonomy" id="1068625"/>
    <lineage>
        <taxon>Eukaryota</taxon>
        <taxon>Discoba</taxon>
        <taxon>Euglenozoa</taxon>
        <taxon>Kinetoplastea</taxon>
        <taxon>Metakinetoplastina</taxon>
        <taxon>Trypanosomatida</taxon>
        <taxon>Trypanosomatidae</taxon>
        <taxon>Trypanosoma</taxon>
        <taxon>Nannomonas</taxon>
    </lineage>
</organism>
<dbReference type="EMBL" id="HE575319">
    <property type="protein sequence ID" value="CCC90864.1"/>
    <property type="molecule type" value="Genomic_DNA"/>
</dbReference>
<gene>
    <name evidence="1" type="ORF">TCIL3000_6_960</name>
</gene>
<proteinExistence type="predicted"/>
<dbReference type="AlphaFoldDB" id="G0UNA4"/>
<accession>G0UNA4</accession>
<reference evidence="1" key="1">
    <citation type="journal article" date="2012" name="Proc. Natl. Acad. Sci. U.S.A.">
        <title>Antigenic diversity is generated by distinct evolutionary mechanisms in African trypanosome species.</title>
        <authorList>
            <person name="Jackson A.P."/>
            <person name="Berry A."/>
            <person name="Aslett M."/>
            <person name="Allison H.C."/>
            <person name="Burton P."/>
            <person name="Vavrova-Anderson J."/>
            <person name="Brown R."/>
            <person name="Browne H."/>
            <person name="Corton N."/>
            <person name="Hauser H."/>
            <person name="Gamble J."/>
            <person name="Gilderthorp R."/>
            <person name="Marcello L."/>
            <person name="McQuillan J."/>
            <person name="Otto T.D."/>
            <person name="Quail M.A."/>
            <person name="Sanders M.J."/>
            <person name="van Tonder A."/>
            <person name="Ginger M.L."/>
            <person name="Field M.C."/>
            <person name="Barry J.D."/>
            <person name="Hertz-Fowler C."/>
            <person name="Berriman M."/>
        </authorList>
    </citation>
    <scope>NUCLEOTIDE SEQUENCE</scope>
    <source>
        <strain evidence="1">IL3000</strain>
    </source>
</reference>
<sequence>MNGAVLKEDWEYLMLLHGCLVFKPVNLRLDRRHYGLRKLLIFFTVVRWPLREVKPLLSIMVCLGANGSPHFGSASLLEGMLWPNMARLRRGLHATLDEVCCVLTHVVAAARWSKVAFALFLGIPRISP</sequence>
<evidence type="ECO:0000313" key="1">
    <source>
        <dbReference type="EMBL" id="CCC90864.1"/>
    </source>
</evidence>
<protein>
    <submittedName>
        <fullName evidence="1">Uncharacterized protein</fullName>
    </submittedName>
</protein>